<evidence type="ECO:0000256" key="2">
    <source>
        <dbReference type="SAM" id="Phobius"/>
    </source>
</evidence>
<dbReference type="Gene3D" id="1.20.1250.20">
    <property type="entry name" value="MFS general substrate transporter like domains"/>
    <property type="match status" value="1"/>
</dbReference>
<keyword evidence="2" id="KW-0472">Membrane</keyword>
<dbReference type="PANTHER" id="PTHR11360">
    <property type="entry name" value="MONOCARBOXYLATE TRANSPORTER"/>
    <property type="match status" value="1"/>
</dbReference>
<dbReference type="Proteomes" id="UP001497623">
    <property type="component" value="Unassembled WGS sequence"/>
</dbReference>
<feature type="transmembrane region" description="Helical" evidence="2">
    <location>
        <begin position="64"/>
        <end position="87"/>
    </location>
</feature>
<dbReference type="InterPro" id="IPR036259">
    <property type="entry name" value="MFS_trans_sf"/>
</dbReference>
<evidence type="ECO:0000256" key="1">
    <source>
        <dbReference type="ARBA" id="ARBA00004141"/>
    </source>
</evidence>
<dbReference type="PANTHER" id="PTHR11360:SF284">
    <property type="entry name" value="EG:103B4.3 PROTEIN-RELATED"/>
    <property type="match status" value="1"/>
</dbReference>
<dbReference type="SUPFAM" id="SSF103473">
    <property type="entry name" value="MFS general substrate transporter"/>
    <property type="match status" value="1"/>
</dbReference>
<comment type="caution">
    <text evidence="4">The sequence shown here is derived from an EMBL/GenBank/DDBJ whole genome shotgun (WGS) entry which is preliminary data.</text>
</comment>
<reference evidence="4 5" key="1">
    <citation type="submission" date="2024-05" db="EMBL/GenBank/DDBJ databases">
        <authorList>
            <person name="Wallberg A."/>
        </authorList>
    </citation>
    <scope>NUCLEOTIDE SEQUENCE [LARGE SCALE GENOMIC DNA]</scope>
</reference>
<evidence type="ECO:0000313" key="4">
    <source>
        <dbReference type="EMBL" id="CAL4097809.1"/>
    </source>
</evidence>
<feature type="non-terminal residue" evidence="4">
    <location>
        <position position="114"/>
    </location>
</feature>
<name>A0AAV2QUR2_MEGNR</name>
<dbReference type="GO" id="GO:0008028">
    <property type="term" value="F:monocarboxylic acid transmembrane transporter activity"/>
    <property type="evidence" value="ECO:0007669"/>
    <property type="project" value="TreeGrafter"/>
</dbReference>
<keyword evidence="2" id="KW-0812">Transmembrane</keyword>
<evidence type="ECO:0000313" key="5">
    <source>
        <dbReference type="Proteomes" id="UP001497623"/>
    </source>
</evidence>
<proteinExistence type="predicted"/>
<dbReference type="InterPro" id="IPR020846">
    <property type="entry name" value="MFS_dom"/>
</dbReference>
<accession>A0AAV2QUR2</accession>
<organism evidence="4 5">
    <name type="scientific">Meganyctiphanes norvegica</name>
    <name type="common">Northern krill</name>
    <name type="synonym">Thysanopoda norvegica</name>
    <dbReference type="NCBI Taxonomy" id="48144"/>
    <lineage>
        <taxon>Eukaryota</taxon>
        <taxon>Metazoa</taxon>
        <taxon>Ecdysozoa</taxon>
        <taxon>Arthropoda</taxon>
        <taxon>Crustacea</taxon>
        <taxon>Multicrustacea</taxon>
        <taxon>Malacostraca</taxon>
        <taxon>Eumalacostraca</taxon>
        <taxon>Eucarida</taxon>
        <taxon>Euphausiacea</taxon>
        <taxon>Euphausiidae</taxon>
        <taxon>Meganyctiphanes</taxon>
    </lineage>
</organism>
<dbReference type="AlphaFoldDB" id="A0AAV2QUR2"/>
<evidence type="ECO:0000259" key="3">
    <source>
        <dbReference type="PROSITE" id="PS50850"/>
    </source>
</evidence>
<protein>
    <recommendedName>
        <fullName evidence="3">Major facilitator superfamily (MFS) profile domain-containing protein</fullName>
    </recommendedName>
</protein>
<dbReference type="InterPro" id="IPR050327">
    <property type="entry name" value="Proton-linked_MCT"/>
</dbReference>
<comment type="subcellular location">
    <subcellularLocation>
        <location evidence="1">Membrane</location>
        <topology evidence="1">Multi-pass membrane protein</topology>
    </subcellularLocation>
</comment>
<feature type="domain" description="Major facilitator superfamily (MFS) profile" evidence="3">
    <location>
        <begin position="11"/>
        <end position="114"/>
    </location>
</feature>
<keyword evidence="2" id="KW-1133">Transmembrane helix</keyword>
<gene>
    <name evidence="4" type="ORF">MNOR_LOCUS16083</name>
</gene>
<dbReference type="GO" id="GO:0016020">
    <property type="term" value="C:membrane"/>
    <property type="evidence" value="ECO:0007669"/>
    <property type="project" value="UniProtKB-SubCell"/>
</dbReference>
<sequence>MLPTGKDEGYGWVVVGAVFIINVIVAGYIKSFGLLLLAIQEYFPDASNLAMGLVMSLLNGCRGLTAPMMGAITVLIGARTCVVIGAILTSSGLLLAVFSTNMIHIAFTIGAIAG</sequence>
<feature type="transmembrane region" description="Helical" evidence="2">
    <location>
        <begin position="12"/>
        <end position="43"/>
    </location>
</feature>
<dbReference type="EMBL" id="CAXKWB010010390">
    <property type="protein sequence ID" value="CAL4097809.1"/>
    <property type="molecule type" value="Genomic_DNA"/>
</dbReference>
<keyword evidence="5" id="KW-1185">Reference proteome</keyword>
<dbReference type="PROSITE" id="PS50850">
    <property type="entry name" value="MFS"/>
    <property type="match status" value="1"/>
</dbReference>